<feature type="region of interest" description="Disordered" evidence="1">
    <location>
        <begin position="1"/>
        <end position="69"/>
    </location>
</feature>
<feature type="compositionally biased region" description="Low complexity" evidence="1">
    <location>
        <begin position="49"/>
        <end position="69"/>
    </location>
</feature>
<dbReference type="AlphaFoldDB" id="A0A6A5BMP4"/>
<name>A0A6A5BMP4_NAEFO</name>
<dbReference type="OMA" id="CVLHHRN"/>
<dbReference type="Proteomes" id="UP000444721">
    <property type="component" value="Unassembled WGS sequence"/>
</dbReference>
<feature type="compositionally biased region" description="Polar residues" evidence="1">
    <location>
        <begin position="1"/>
        <end position="43"/>
    </location>
</feature>
<dbReference type="OrthoDB" id="10259528at2759"/>
<organism evidence="2 3">
    <name type="scientific">Naegleria fowleri</name>
    <name type="common">Brain eating amoeba</name>
    <dbReference type="NCBI Taxonomy" id="5763"/>
    <lineage>
        <taxon>Eukaryota</taxon>
        <taxon>Discoba</taxon>
        <taxon>Heterolobosea</taxon>
        <taxon>Tetramitia</taxon>
        <taxon>Eutetramitia</taxon>
        <taxon>Vahlkampfiidae</taxon>
        <taxon>Naegleria</taxon>
    </lineage>
</organism>
<dbReference type="EMBL" id="VFQX01000041">
    <property type="protein sequence ID" value="KAF0976206.1"/>
    <property type="molecule type" value="Genomic_DNA"/>
</dbReference>
<dbReference type="VEuPathDB" id="AmoebaDB:NF0118350"/>
<proteinExistence type="predicted"/>
<sequence>MLTMSTTQPLVTDSNPDVTSQPSNQRMLTSSSPLNSQHSSGSQILLIDSQQQTSSSESSSASTATTCSSSDLPSFISTAEHYDAFLEIVKEQRMRRLGPFKGLRSNVKHACLSKQCGRQWYPSPIQIICNNDYYCPSCVLHHRNNVERFKGSELKWTSDVPNTFYVFEIKDPTRSGVSLVKFGRTQNEDALKRYSAKELKEFNMKLLLHLRGRLETMTKIENWWKEQAQTMDLFSRFSVDSFHGLTECVELEGELLEDFLAYSKVMSEQEEEQFQKWMNEYHERIERFKEFVTSNK</sequence>
<reference evidence="2 3" key="1">
    <citation type="journal article" date="2019" name="Sci. Rep.">
        <title>Nanopore sequencing improves the draft genome of the human pathogenic amoeba Naegleria fowleri.</title>
        <authorList>
            <person name="Liechti N."/>
            <person name="Schurch N."/>
            <person name="Bruggmann R."/>
            <person name="Wittwer M."/>
        </authorList>
    </citation>
    <scope>NUCLEOTIDE SEQUENCE [LARGE SCALE GENOMIC DNA]</scope>
    <source>
        <strain evidence="2 3">ATCC 30894</strain>
    </source>
</reference>
<gene>
    <name evidence="2" type="ORF">FDP41_004881</name>
</gene>
<dbReference type="GeneID" id="68112099"/>
<dbReference type="VEuPathDB" id="AmoebaDB:NfTy_085980"/>
<accession>A0A6A5BMP4</accession>
<dbReference type="RefSeq" id="XP_044560919.1">
    <property type="nucleotide sequence ID" value="XM_044708344.1"/>
</dbReference>
<evidence type="ECO:0000313" key="3">
    <source>
        <dbReference type="Proteomes" id="UP000444721"/>
    </source>
</evidence>
<evidence type="ECO:0000313" key="2">
    <source>
        <dbReference type="EMBL" id="KAF0976206.1"/>
    </source>
</evidence>
<comment type="caution">
    <text evidence="2">The sequence shown here is derived from an EMBL/GenBank/DDBJ whole genome shotgun (WGS) entry which is preliminary data.</text>
</comment>
<evidence type="ECO:0000256" key="1">
    <source>
        <dbReference type="SAM" id="MobiDB-lite"/>
    </source>
</evidence>
<dbReference type="VEuPathDB" id="AmoebaDB:FDP41_004881"/>
<protein>
    <submittedName>
        <fullName evidence="2">Uncharacterized protein</fullName>
    </submittedName>
</protein>
<keyword evidence="3" id="KW-1185">Reference proteome</keyword>